<dbReference type="PANTHER" id="PTHR13743:SF112">
    <property type="entry name" value="BEACH DOMAIN-CONTAINING PROTEIN"/>
    <property type="match status" value="1"/>
</dbReference>
<dbReference type="PROSITE" id="PS51783">
    <property type="entry name" value="PH_BEACH"/>
    <property type="match status" value="1"/>
</dbReference>
<dbReference type="OrthoDB" id="26681at2759"/>
<gene>
    <name evidence="4" type="ORF">TRFO_15736</name>
</gene>
<evidence type="ECO:0000259" key="3">
    <source>
        <dbReference type="PROSITE" id="PS51783"/>
    </source>
</evidence>
<proteinExistence type="predicted"/>
<dbReference type="InterPro" id="IPR023362">
    <property type="entry name" value="PH-BEACH_dom"/>
</dbReference>
<accession>A0A1J4KRR8</accession>
<feature type="compositionally biased region" description="Low complexity" evidence="1">
    <location>
        <begin position="1218"/>
        <end position="1229"/>
    </location>
</feature>
<dbReference type="GeneID" id="94833255"/>
<dbReference type="InterPro" id="IPR036372">
    <property type="entry name" value="BEACH_dom_sf"/>
</dbReference>
<name>A0A1J4KRR8_9EUKA</name>
<dbReference type="SUPFAM" id="SSF49899">
    <property type="entry name" value="Concanavalin A-like lectins/glucanases"/>
    <property type="match status" value="1"/>
</dbReference>
<dbReference type="PANTHER" id="PTHR13743">
    <property type="entry name" value="BEIGE/BEACH-RELATED"/>
    <property type="match status" value="1"/>
</dbReference>
<dbReference type="RefSeq" id="XP_068367103.1">
    <property type="nucleotide sequence ID" value="XM_068498551.1"/>
</dbReference>
<dbReference type="Proteomes" id="UP000179807">
    <property type="component" value="Unassembled WGS sequence"/>
</dbReference>
<reference evidence="4" key="1">
    <citation type="submission" date="2016-10" db="EMBL/GenBank/DDBJ databases">
        <authorList>
            <person name="Benchimol M."/>
            <person name="Almeida L.G."/>
            <person name="Vasconcelos A.T."/>
            <person name="Perreira-Neves A."/>
            <person name="Rosa I.A."/>
            <person name="Tasca T."/>
            <person name="Bogo M.R."/>
            <person name="de Souza W."/>
        </authorList>
    </citation>
    <scope>NUCLEOTIDE SEQUENCE [LARGE SCALE GENOMIC DNA]</scope>
    <source>
        <strain evidence="4">K</strain>
    </source>
</reference>
<dbReference type="PROSITE" id="PS50197">
    <property type="entry name" value="BEACH"/>
    <property type="match status" value="1"/>
</dbReference>
<dbReference type="InterPro" id="IPR015943">
    <property type="entry name" value="WD40/YVTN_repeat-like_dom_sf"/>
</dbReference>
<comment type="caution">
    <text evidence="4">The sequence shown here is derived from an EMBL/GenBank/DDBJ whole genome shotgun (WGS) entry which is preliminary data.</text>
</comment>
<protein>
    <submittedName>
        <fullName evidence="4">Beige/BEACH domain containing protein</fullName>
    </submittedName>
</protein>
<dbReference type="InterPro" id="IPR000409">
    <property type="entry name" value="BEACH_dom"/>
</dbReference>
<dbReference type="SUPFAM" id="SSF50729">
    <property type="entry name" value="PH domain-like"/>
    <property type="match status" value="1"/>
</dbReference>
<evidence type="ECO:0000259" key="2">
    <source>
        <dbReference type="PROSITE" id="PS50197"/>
    </source>
</evidence>
<feature type="domain" description="BEACH-type PH" evidence="3">
    <location>
        <begin position="1555"/>
        <end position="1653"/>
    </location>
</feature>
<feature type="compositionally biased region" description="Polar residues" evidence="1">
    <location>
        <begin position="1203"/>
        <end position="1212"/>
    </location>
</feature>
<dbReference type="SUPFAM" id="SSF50978">
    <property type="entry name" value="WD40 repeat-like"/>
    <property type="match status" value="1"/>
</dbReference>
<feature type="domain" description="BEACH" evidence="2">
    <location>
        <begin position="1660"/>
        <end position="1950"/>
    </location>
</feature>
<sequence>MNDGEKLAFLNEIEKSPPLREFFAQFQSGELFSDDLDILHQCFEKMRHFPKEFIEYNSKFDVSLLTKYLSIVLPPSITDLLVSDLFYFLDKIPSRDLNFIIPAITSHFSLVQKSLAVYNFPDCSATFIFLSSLFDSDDFFDISFQRIYSSYSLVPIACKPFINSALRQSIQNGPARDHFPGIFDIALNNYSKQKITTLLKKHYSILEIILNAIIDGFPTSCEKVSKESLNKIIENLLEIQRLPFQVLKFFKLIEAYPILSQPQLFHFISECPDILFDYIKSSPPESINEMWKTIMAHVHQIPMLFPHHDVLLSIYKNFFLLTIQDSAYINLISQPNIEWFQQFINSMTGDPRDIALFGIYLLFLRCFDVISMRALNDANLYAAIETAMEKTNDKIAFADVIFFSFDLSRKCPFESLTNFDEITEISFPPPSPAFIFRIVPILINAIMKVSTDAITKSNHPNNQGILSTSSISSPTVSPRSSKSFSCLSSSEDDFLSINEELVISSFVKYIIENLLPMYENDELVVFLYSISTAQNLMPFLDFALSDEKCFVFLARALGLSCPFLVFQKFFKKISSDLPKTINFLSNLVEYSQIVTDYIYVTNEIPMNLSTSSTTIALWVRPHAKSTLLSLVSNKCEFSVIISKTTINVPHHQEIQLPPKIGGWLMICFTFLSSNTLLVSVNLTTIKIVFPNDAFPCPGFKIGGPNSFFDLQSVRVFRNFLNDDDLLYLFSLGPNYNELICTDFNAFSSYKLHTFVTEKGFISQPYLPFIKQFSKQKKFESNLFNMLEYVFAPPFKNIRHISKINTSRESMNISLDRRRSLSFMNSLHCHGGLYIIIHFIGEVIMKYPSLNHQLFIFLSKFLNNYPSFNVFLEEKHAYALIGHLMWSGNTPACDTFNLALKKQGKYYYLTNPGIIKHWLFEAQLYYSEMDDVIEKLMLSLEIPRNFSLLTEANTFEKIVNLLCGTCSHTESFFNKLAEFAVKLTTAETAEENAKLVFDRLILCHFVFSLKEELKNSENETNSQENPSQESNKQSYRSKLHMISLNHTEIKPINTVYLIRILLMILNEYKEVNVELELFLSAIITSVPIVQAEIVGILLKHMKFEYLHLLSFVLKQLPYIEELTKPIFNHLENGNSLSFVRMTTSMPYLILHEECKEFLVKLCSHAKIDTSLSPDEASIAFNQVTESIAIIEQSTDYSDFDDNSNKNCSRTSNDSHNTDHNANNRNNNSSSQDVALDSQKYVENVVIRKFISFMIYQAISLGKIDLVSLFYYAIYTIPNVPTSRLVSIIVFFMDKSIRLVLEHPIPNLNFDKVIESSTGFVSFLVHKVRLTPGALNDKLMNLLENYSESIISLTKQANSSDATSYLIVYLIALFHIELQPSFIRKISNSITDVPKIQKQKRYQEMIDRMEGSSDIAPVRFSAPYPAAIEQIEKNWKSYSEVDRIGLFSLSCRSIHHQTVVSNLFQMNDPDSDYVIDLWHDIFHALQFPGSFIYSQCPTKWMVSDRSFNYQQRRVLLPINPSIDKLYDNFWETKYGTKAPIVRLKLHEVLQYTPISLHNAKDVLFSSHAIRLYGMANYDGVFIVTKKKIRFYQRQKDSSEFCEDFVTIQISKIEYIKLKTFRHQQTGVEIICADRTCYIFSFDTVNLRDLFIERVTLLNAQIVKSINMKEVEIMTKKWVDGTISNFDYLLYLNSQGGRSWNDFTQYPIFPWVIKKYNMNNLDLNDNSSFRDMTLPIFAQSTEQQEQCMAYFRTTSALSGDGHCTPNYFSNVGSTLYFLVRLEPFTDEEIGFQGGTFDAADRTFQSFEISYALMIAPGNKNALELVPEFYFNPEALKNVNNIKFPNSILSKRVVDDIALPPWAKFHRDLVHKFRMALESPYISQSLNEWIDLVWGFRRRGDAALERFNAFQNTVFEFNMNDVIDDRVLFKAMRDQIHNCGQAAHAIFKAPHPKRNPVLNNIDIRGQLIYQTTKKTTMQKKGLKFTINPDGWTKLDNDKTSINSIRVSQGSLDLMQSSNIIKTLTFSDEIAITCFDVMKSIIITGHVMPVINIWKLREEVTMIHSLRGHMSRISVATFFSENWSIIAAGHDDGCVSLFSMNPMRFLRLLKTEINTKVTMIKINDISGDLLVAQHRSLTLWSVNGERVNTISIESEPCDAVFTNFTDGMKTNFIFLLCENGVVMTLNSYDLDIVCVTKVRETREKPISLCFKTDILYVQHSDSAVTCWKNI</sequence>
<dbReference type="InterPro" id="IPR050865">
    <property type="entry name" value="BEACH_Domain"/>
</dbReference>
<evidence type="ECO:0000313" key="5">
    <source>
        <dbReference type="Proteomes" id="UP000179807"/>
    </source>
</evidence>
<dbReference type="SMART" id="SM01026">
    <property type="entry name" value="Beach"/>
    <property type="match status" value="1"/>
</dbReference>
<dbReference type="CDD" id="cd06071">
    <property type="entry name" value="Beach"/>
    <property type="match status" value="1"/>
</dbReference>
<dbReference type="SUPFAM" id="SSF81837">
    <property type="entry name" value="BEACH domain"/>
    <property type="match status" value="1"/>
</dbReference>
<dbReference type="Gene3D" id="2.130.10.10">
    <property type="entry name" value="YVTN repeat-like/Quinoprotein amine dehydrogenase"/>
    <property type="match status" value="1"/>
</dbReference>
<dbReference type="VEuPathDB" id="TrichDB:TRFO_15736"/>
<keyword evidence="5" id="KW-1185">Reference proteome</keyword>
<dbReference type="InterPro" id="IPR013320">
    <property type="entry name" value="ConA-like_dom_sf"/>
</dbReference>
<evidence type="ECO:0000256" key="1">
    <source>
        <dbReference type="SAM" id="MobiDB-lite"/>
    </source>
</evidence>
<evidence type="ECO:0000313" key="4">
    <source>
        <dbReference type="EMBL" id="OHT13967.1"/>
    </source>
</evidence>
<dbReference type="EMBL" id="MLAK01000441">
    <property type="protein sequence ID" value="OHT13967.1"/>
    <property type="molecule type" value="Genomic_DNA"/>
</dbReference>
<feature type="region of interest" description="Disordered" evidence="1">
    <location>
        <begin position="1196"/>
        <end position="1232"/>
    </location>
</feature>
<dbReference type="Gene3D" id="1.10.1540.10">
    <property type="entry name" value="BEACH domain"/>
    <property type="match status" value="1"/>
</dbReference>
<dbReference type="InterPro" id="IPR036322">
    <property type="entry name" value="WD40_repeat_dom_sf"/>
</dbReference>
<dbReference type="Pfam" id="PF02138">
    <property type="entry name" value="Beach"/>
    <property type="match status" value="1"/>
</dbReference>
<organism evidence="4 5">
    <name type="scientific">Tritrichomonas foetus</name>
    <dbReference type="NCBI Taxonomy" id="1144522"/>
    <lineage>
        <taxon>Eukaryota</taxon>
        <taxon>Metamonada</taxon>
        <taxon>Parabasalia</taxon>
        <taxon>Tritrichomonadida</taxon>
        <taxon>Tritrichomonadidae</taxon>
        <taxon>Tritrichomonas</taxon>
    </lineage>
</organism>